<feature type="domain" description="BHLH" evidence="7">
    <location>
        <begin position="117"/>
        <end position="166"/>
    </location>
</feature>
<keyword evidence="3" id="KW-0238">DNA-binding</keyword>
<dbReference type="OrthoDB" id="690068at2759"/>
<proteinExistence type="predicted"/>
<dbReference type="STRING" id="3916.A0A3Q0F8W5"/>
<feature type="compositionally biased region" description="Basic and acidic residues" evidence="6">
    <location>
        <begin position="117"/>
        <end position="129"/>
    </location>
</feature>
<evidence type="ECO:0000256" key="4">
    <source>
        <dbReference type="ARBA" id="ARBA00023163"/>
    </source>
</evidence>
<keyword evidence="8" id="KW-1185">Reference proteome</keyword>
<accession>A0A3Q0F8W5</accession>
<dbReference type="Gene3D" id="4.10.280.10">
    <property type="entry name" value="Helix-loop-helix DNA-binding domain"/>
    <property type="match status" value="1"/>
</dbReference>
<evidence type="ECO:0000313" key="9">
    <source>
        <dbReference type="RefSeq" id="XP_022639054.1"/>
    </source>
</evidence>
<dbReference type="GO" id="GO:0005634">
    <property type="term" value="C:nucleus"/>
    <property type="evidence" value="ECO:0007669"/>
    <property type="project" value="UniProtKB-SubCell"/>
</dbReference>
<feature type="region of interest" description="Disordered" evidence="6">
    <location>
        <begin position="108"/>
        <end position="129"/>
    </location>
</feature>
<dbReference type="InterPro" id="IPR036638">
    <property type="entry name" value="HLH_DNA-bd_sf"/>
</dbReference>
<evidence type="ECO:0000256" key="6">
    <source>
        <dbReference type="SAM" id="MobiDB-lite"/>
    </source>
</evidence>
<dbReference type="InterPro" id="IPR031066">
    <property type="entry name" value="bHLH_ALC-like_plant"/>
</dbReference>
<protein>
    <submittedName>
        <fullName evidence="9">Transcription factor PIF4 isoform X1</fullName>
    </submittedName>
</protein>
<feature type="compositionally biased region" description="Low complexity" evidence="6">
    <location>
        <begin position="1"/>
        <end position="28"/>
    </location>
</feature>
<gene>
    <name evidence="9" type="primary">LOC106766255</name>
</gene>
<reference evidence="8" key="1">
    <citation type="journal article" date="2014" name="Nat. Commun.">
        <title>Genome sequence of mungbean and insights into evolution within Vigna species.</title>
        <authorList>
            <person name="Kang Y.J."/>
            <person name="Kim S.K."/>
            <person name="Kim M.Y."/>
            <person name="Lestari P."/>
            <person name="Kim K.H."/>
            <person name="Ha B.K."/>
            <person name="Jun T.H."/>
            <person name="Hwang W.J."/>
            <person name="Lee T."/>
            <person name="Lee J."/>
            <person name="Shim S."/>
            <person name="Yoon M.Y."/>
            <person name="Jang Y.E."/>
            <person name="Han K.S."/>
            <person name="Taeprayoon P."/>
            <person name="Yoon N."/>
            <person name="Somta P."/>
            <person name="Tanya P."/>
            <person name="Kim K.S."/>
            <person name="Gwag J.G."/>
            <person name="Moon J.K."/>
            <person name="Lee Y.H."/>
            <person name="Park B.S."/>
            <person name="Bombarely A."/>
            <person name="Doyle J.J."/>
            <person name="Jackson S.A."/>
            <person name="Schafleitner R."/>
            <person name="Srinives P."/>
            <person name="Varshney R.K."/>
            <person name="Lee S.H."/>
        </authorList>
    </citation>
    <scope>NUCLEOTIDE SEQUENCE [LARGE SCALE GENOMIC DNA]</scope>
    <source>
        <strain evidence="8">cv. VC1973A</strain>
    </source>
</reference>
<evidence type="ECO:0000256" key="2">
    <source>
        <dbReference type="ARBA" id="ARBA00023015"/>
    </source>
</evidence>
<evidence type="ECO:0000259" key="7">
    <source>
        <dbReference type="PROSITE" id="PS50888"/>
    </source>
</evidence>
<sequence>MSSSSSSSHDQISLPLPHTLLPSSLTTHQGNPPRNPIPISMLHFCTSKTAQHNALRDGISPYNPSSAIDVSSSSLPLNIHNETDDYDCDSEECEALVEEVPIPSKCFRSGSSSKRSRAAEVHNLSEKRRRSRINEKLKALQNLIPNSNKTDKASMLDEAIEYLKQLQLQVQQMLSMRNGLSLHPMFFPEGLQPQQLSQMRMDSSEENRSIPSNTTATLPMQQENPMPYSSNMANKQIVADQPSMTTPSYIFNSETSFRLESHISDNIRSFQHRGFSEICREDILQHHTNPLVSSQGALATASVSFDMQKSAVKDSSSLGNCIPGSDQSRLMLRNSEPTLF</sequence>
<dbReference type="InterPro" id="IPR011598">
    <property type="entry name" value="bHLH_dom"/>
</dbReference>
<dbReference type="SMART" id="SM00353">
    <property type="entry name" value="HLH"/>
    <property type="match status" value="1"/>
</dbReference>
<dbReference type="GO" id="GO:0003677">
    <property type="term" value="F:DNA binding"/>
    <property type="evidence" value="ECO:0007669"/>
    <property type="project" value="UniProtKB-KW"/>
</dbReference>
<comment type="subcellular location">
    <subcellularLocation>
        <location evidence="1">Nucleus</location>
    </subcellularLocation>
</comment>
<dbReference type="AlphaFoldDB" id="A0A3Q0F8W5"/>
<dbReference type="RefSeq" id="XP_022639054.1">
    <property type="nucleotide sequence ID" value="XM_022783333.1"/>
</dbReference>
<keyword evidence="2" id="KW-0805">Transcription regulation</keyword>
<feature type="region of interest" description="Disordered" evidence="6">
    <location>
        <begin position="1"/>
        <end position="37"/>
    </location>
</feature>
<dbReference type="Proteomes" id="UP000087766">
    <property type="component" value="Chromosome 7"/>
</dbReference>
<name>A0A3Q0F8W5_VIGRR</name>
<dbReference type="PANTHER" id="PTHR45855:SF73">
    <property type="entry name" value="TRANSCRIPTION FACTOR SPATULA"/>
    <property type="match status" value="1"/>
</dbReference>
<evidence type="ECO:0000313" key="8">
    <source>
        <dbReference type="Proteomes" id="UP000087766"/>
    </source>
</evidence>
<evidence type="ECO:0000256" key="5">
    <source>
        <dbReference type="ARBA" id="ARBA00023242"/>
    </source>
</evidence>
<organism evidence="8 9">
    <name type="scientific">Vigna radiata var. radiata</name>
    <name type="common">Mung bean</name>
    <name type="synonym">Phaseolus aureus</name>
    <dbReference type="NCBI Taxonomy" id="3916"/>
    <lineage>
        <taxon>Eukaryota</taxon>
        <taxon>Viridiplantae</taxon>
        <taxon>Streptophyta</taxon>
        <taxon>Embryophyta</taxon>
        <taxon>Tracheophyta</taxon>
        <taxon>Spermatophyta</taxon>
        <taxon>Magnoliopsida</taxon>
        <taxon>eudicotyledons</taxon>
        <taxon>Gunneridae</taxon>
        <taxon>Pentapetalae</taxon>
        <taxon>rosids</taxon>
        <taxon>fabids</taxon>
        <taxon>Fabales</taxon>
        <taxon>Fabaceae</taxon>
        <taxon>Papilionoideae</taxon>
        <taxon>50 kb inversion clade</taxon>
        <taxon>NPAAA clade</taxon>
        <taxon>indigoferoid/millettioid clade</taxon>
        <taxon>Phaseoleae</taxon>
        <taxon>Vigna</taxon>
    </lineage>
</organism>
<reference evidence="9" key="2">
    <citation type="submission" date="2025-08" db="UniProtKB">
        <authorList>
            <consortium name="RefSeq"/>
        </authorList>
    </citation>
    <scope>IDENTIFICATION</scope>
    <source>
        <tissue evidence="9">Leaf</tissue>
    </source>
</reference>
<keyword evidence="5" id="KW-0539">Nucleus</keyword>
<dbReference type="FunFam" id="4.10.280.10:FF:000004">
    <property type="entry name" value="Basic helix-loop-helix transcription factor"/>
    <property type="match status" value="1"/>
</dbReference>
<evidence type="ECO:0000256" key="3">
    <source>
        <dbReference type="ARBA" id="ARBA00023125"/>
    </source>
</evidence>
<dbReference type="GeneID" id="106766255"/>
<keyword evidence="4" id="KW-0804">Transcription</keyword>
<dbReference type="GO" id="GO:0046983">
    <property type="term" value="F:protein dimerization activity"/>
    <property type="evidence" value="ECO:0007669"/>
    <property type="project" value="InterPro"/>
</dbReference>
<dbReference type="PROSITE" id="PS50888">
    <property type="entry name" value="BHLH"/>
    <property type="match status" value="1"/>
</dbReference>
<dbReference type="SUPFAM" id="SSF47459">
    <property type="entry name" value="HLH, helix-loop-helix DNA-binding domain"/>
    <property type="match status" value="1"/>
</dbReference>
<dbReference type="PANTHER" id="PTHR45855">
    <property type="entry name" value="TRANSCRIPTION FACTOR PIF1-RELATED"/>
    <property type="match status" value="1"/>
</dbReference>
<evidence type="ECO:0000256" key="1">
    <source>
        <dbReference type="ARBA" id="ARBA00004123"/>
    </source>
</evidence>
<dbReference type="Pfam" id="PF00010">
    <property type="entry name" value="HLH"/>
    <property type="match status" value="1"/>
</dbReference>